<keyword evidence="8" id="KW-0234">DNA repair</keyword>
<evidence type="ECO:0000256" key="5">
    <source>
        <dbReference type="ARBA" id="ARBA00022763"/>
    </source>
</evidence>
<dbReference type="InParanoid" id="A0A1D2VNA2"/>
<dbReference type="InterPro" id="IPR047520">
    <property type="entry name" value="XPF_nuclease"/>
</dbReference>
<dbReference type="Proteomes" id="UP000095038">
    <property type="component" value="Unassembled WGS sequence"/>
</dbReference>
<dbReference type="EMBL" id="KV454476">
    <property type="protein sequence ID" value="ODV63101.1"/>
    <property type="molecule type" value="Genomic_DNA"/>
</dbReference>
<evidence type="ECO:0000256" key="1">
    <source>
        <dbReference type="ARBA" id="ARBA00004123"/>
    </source>
</evidence>
<comment type="subcellular location">
    <subcellularLocation>
        <location evidence="1">Nucleus</location>
    </subcellularLocation>
</comment>
<dbReference type="SUPFAM" id="SSF52980">
    <property type="entry name" value="Restriction endonuclease-like"/>
    <property type="match status" value="1"/>
</dbReference>
<accession>A0A1D2VNA2</accession>
<organism evidence="12 13">
    <name type="scientific">Ascoidea rubescens DSM 1968</name>
    <dbReference type="NCBI Taxonomy" id="1344418"/>
    <lineage>
        <taxon>Eukaryota</taxon>
        <taxon>Fungi</taxon>
        <taxon>Dikarya</taxon>
        <taxon>Ascomycota</taxon>
        <taxon>Saccharomycotina</taxon>
        <taxon>Saccharomycetes</taxon>
        <taxon>Ascoideaceae</taxon>
        <taxon>Ascoidea</taxon>
    </lineage>
</organism>
<evidence type="ECO:0000313" key="13">
    <source>
        <dbReference type="Proteomes" id="UP000095038"/>
    </source>
</evidence>
<sequence length="1095" mass="125272">MASIDSIPKDTSKASDPIDAPLFVNDSDHDIGENENENENENQNQIKETTALKNNSTQIENEIENEINLFSKIHQEIPLLQKPPNDDTQPEIPSTSKKSIEVSSTLPLKFQQRILEDLLVNDALLILGKGLGIESITANLLHILSVPQSKQKKSLVILLNANDYENEKIAQELIELSWIDFLNNESNDTTTTTTTNNNNNNENRILSNLSSSFKIISGESITVNKRKKIYLNGGIISATSRIFVVDLLSEIIDPNLITGLIFLHPETISEISNESFIINLYHSKNKWGFIKALCDSPRYLLNTGLNDKTGGNLNPLQIMLRNMNLKKCLLWPRFHVEVSKSLNLINRKNKNFKKGKKHFITQSQNEIEKEKENEKFGYITEIKIEMTESMKQIQVAILSCIEACVNEIKRHNPTLTAISLKEDQIALFLDDFFLSRLHGLFDTNWHRISWTSKRLILDLRVLRGLLESLINDDCVDFYSNFKMIINEDKSNAGSSFNYKGSLWLTLDEAIRIDSFAKKRVFEIINDPFSDSNDAKSYLLEELPKWEQLAIVLDDIFTERSLHPNSSTNQGPTLVMCSRRSYRQIKKFLSTMKRFKGFDDDSSGYDKQEIEQNKAVERFNSSGFERNQVNNNNSNNSSNNLDVSQTFNKKLQPTSKRRRTRGGSYIAQVERLHTASDVSSKNIDDLEIIESVDNINDQGGFFKREKTNTIDDFEYLERGEQVFVQYFDENTDELLLQELLPSYVVMYEPNLSFFRRLEVHQAIYKATNPVKTFLLYYQNSTEEQRHLTRIRKEKESFMKLIKEKASLGKEFETENDSRRKFEIKKTEVTLNTRVAGGAGSRAFKNPDEKSVVIVDMREFNSALPNLLYRIGLKVIPCQITVGDYILSPKICVERKSIPDLTGSLKNGRLYQQCEQMFRYYETVILLIEFSEKQSFSMEPFAEYHSRSSLSGSQNTNPQSSKKMISQIQIKLSMLLLAFPKLKIIWSPSPYKTAEIIVELKAKQKEPDIDQAINAGLDPIMKQSMSSDMTSVQINDSAVDVLRCIPGVTAANLYSVIRKVKNLQELVLLKQEELAELVGKEAAHQAYSFIHQKMDSG</sequence>
<dbReference type="GO" id="GO:0000110">
    <property type="term" value="C:nucleotide-excision repair factor 1 complex"/>
    <property type="evidence" value="ECO:0007669"/>
    <property type="project" value="EnsemblFungi"/>
</dbReference>
<dbReference type="Gene3D" id="1.10.150.20">
    <property type="entry name" value="5' to 3' exonuclease, C-terminal subdomain"/>
    <property type="match status" value="1"/>
</dbReference>
<reference evidence="13" key="1">
    <citation type="submission" date="2016-05" db="EMBL/GenBank/DDBJ databases">
        <title>Comparative genomics of biotechnologically important yeasts.</title>
        <authorList>
            <consortium name="DOE Joint Genome Institute"/>
            <person name="Riley R."/>
            <person name="Haridas S."/>
            <person name="Wolfe K.H."/>
            <person name="Lopes M.R."/>
            <person name="Hittinger C.T."/>
            <person name="Goker M."/>
            <person name="Salamov A."/>
            <person name="Wisecaver J."/>
            <person name="Long T.M."/>
            <person name="Aerts A.L."/>
            <person name="Barry K."/>
            <person name="Choi C."/>
            <person name="Clum A."/>
            <person name="Coughlan A.Y."/>
            <person name="Deshpande S."/>
            <person name="Douglass A.P."/>
            <person name="Hanson S.J."/>
            <person name="Klenk H.-P."/>
            <person name="Labutti K."/>
            <person name="Lapidus A."/>
            <person name="Lindquist E."/>
            <person name="Lipzen A."/>
            <person name="Meier-Kolthoff J.P."/>
            <person name="Ohm R.A."/>
            <person name="Otillar R.P."/>
            <person name="Pangilinan J."/>
            <person name="Peng Y."/>
            <person name="Rokas A."/>
            <person name="Rosa C.A."/>
            <person name="Scheuner C."/>
            <person name="Sibirny A.A."/>
            <person name="Slot J.C."/>
            <person name="Stielow J.B."/>
            <person name="Sun H."/>
            <person name="Kurtzman C.P."/>
            <person name="Blackwell M."/>
            <person name="Grigoriev I.V."/>
            <person name="Jeffries T.W."/>
        </authorList>
    </citation>
    <scope>NUCLEOTIDE SEQUENCE [LARGE SCALE GENOMIC DNA]</scope>
    <source>
        <strain evidence="13">DSM 1968</strain>
    </source>
</reference>
<dbReference type="Pfam" id="PF02732">
    <property type="entry name" value="ERCC4"/>
    <property type="match status" value="1"/>
</dbReference>
<dbReference type="GO" id="GO:1901255">
    <property type="term" value="P:nucleotide-excision repair involved in interstrand cross-link repair"/>
    <property type="evidence" value="ECO:0007669"/>
    <property type="project" value="TreeGrafter"/>
</dbReference>
<dbReference type="OrthoDB" id="361020at2759"/>
<evidence type="ECO:0000256" key="6">
    <source>
        <dbReference type="ARBA" id="ARBA00022801"/>
    </source>
</evidence>
<evidence type="ECO:0000256" key="4">
    <source>
        <dbReference type="ARBA" id="ARBA00022759"/>
    </source>
</evidence>
<dbReference type="SMART" id="SM00891">
    <property type="entry name" value="ERCC4"/>
    <property type="match status" value="1"/>
</dbReference>
<dbReference type="GO" id="GO:0000736">
    <property type="term" value="P:double-strand break repair via single-strand annealing, removal of nonhomologous ends"/>
    <property type="evidence" value="ECO:0007669"/>
    <property type="project" value="EnsemblFungi"/>
</dbReference>
<keyword evidence="9" id="KW-0539">Nucleus</keyword>
<dbReference type="GO" id="GO:0006312">
    <property type="term" value="P:mitotic recombination"/>
    <property type="evidence" value="ECO:0007669"/>
    <property type="project" value="EnsemblFungi"/>
</dbReference>
<evidence type="ECO:0000256" key="9">
    <source>
        <dbReference type="ARBA" id="ARBA00023242"/>
    </source>
</evidence>
<feature type="region of interest" description="Disordered" evidence="10">
    <location>
        <begin position="624"/>
        <end position="660"/>
    </location>
</feature>
<dbReference type="FunFam" id="3.40.50.10130:FF:000002">
    <property type="entry name" value="DNA repair endonuclease XPF"/>
    <property type="match status" value="1"/>
</dbReference>
<evidence type="ECO:0000256" key="3">
    <source>
        <dbReference type="ARBA" id="ARBA00022722"/>
    </source>
</evidence>
<protein>
    <recommendedName>
        <fullName evidence="11">ERCC4 domain-containing protein</fullName>
    </recommendedName>
</protein>
<dbReference type="GO" id="GO:0003684">
    <property type="term" value="F:damaged DNA binding"/>
    <property type="evidence" value="ECO:0007669"/>
    <property type="project" value="TreeGrafter"/>
</dbReference>
<dbReference type="GO" id="GO:0000014">
    <property type="term" value="F:single-stranded DNA endodeoxyribonuclease activity"/>
    <property type="evidence" value="ECO:0007669"/>
    <property type="project" value="EnsemblFungi"/>
</dbReference>
<keyword evidence="3" id="KW-0540">Nuclease</keyword>
<dbReference type="GO" id="GO:0003697">
    <property type="term" value="F:single-stranded DNA binding"/>
    <property type="evidence" value="ECO:0007669"/>
    <property type="project" value="EnsemblFungi"/>
</dbReference>
<dbReference type="FunCoup" id="A0A1D2VNA2">
    <property type="interactions" value="928"/>
</dbReference>
<feature type="compositionally biased region" description="Low complexity" evidence="10">
    <location>
        <begin position="629"/>
        <end position="639"/>
    </location>
</feature>
<evidence type="ECO:0000256" key="2">
    <source>
        <dbReference type="ARBA" id="ARBA00010015"/>
    </source>
</evidence>
<feature type="compositionally biased region" description="Polar residues" evidence="10">
    <location>
        <begin position="640"/>
        <end position="653"/>
    </location>
</feature>
<feature type="region of interest" description="Disordered" evidence="10">
    <location>
        <begin position="1"/>
        <end position="45"/>
    </location>
</feature>
<keyword evidence="6" id="KW-0378">Hydrolase</keyword>
<dbReference type="InterPro" id="IPR010994">
    <property type="entry name" value="RuvA_2-like"/>
</dbReference>
<keyword evidence="4" id="KW-0255">Endonuclease</keyword>
<dbReference type="Gene3D" id="3.40.50.10130">
    <property type="match status" value="1"/>
</dbReference>
<keyword evidence="13" id="KW-1185">Reference proteome</keyword>
<dbReference type="SUPFAM" id="SSF47781">
    <property type="entry name" value="RuvA domain 2-like"/>
    <property type="match status" value="1"/>
</dbReference>
<evidence type="ECO:0000256" key="8">
    <source>
        <dbReference type="ARBA" id="ARBA00023204"/>
    </source>
</evidence>
<evidence type="ECO:0000313" key="12">
    <source>
        <dbReference type="EMBL" id="ODV63101.1"/>
    </source>
</evidence>
<keyword evidence="7" id="KW-0238">DNA-binding</keyword>
<dbReference type="PANTHER" id="PTHR10150">
    <property type="entry name" value="DNA REPAIR ENDONUCLEASE XPF"/>
    <property type="match status" value="1"/>
</dbReference>
<dbReference type="InterPro" id="IPR006166">
    <property type="entry name" value="ERCC4_domain"/>
</dbReference>
<dbReference type="GO" id="GO:1905348">
    <property type="term" value="C:endonuclease complex"/>
    <property type="evidence" value="ECO:0007669"/>
    <property type="project" value="EnsemblFungi"/>
</dbReference>
<gene>
    <name evidence="12" type="ORF">ASCRUDRAFT_31547</name>
</gene>
<comment type="similarity">
    <text evidence="2">Belongs to the XPF family.</text>
</comment>
<evidence type="ECO:0000256" key="10">
    <source>
        <dbReference type="SAM" id="MobiDB-lite"/>
    </source>
</evidence>
<dbReference type="GO" id="GO:0006277">
    <property type="term" value="P:DNA amplification"/>
    <property type="evidence" value="ECO:0007669"/>
    <property type="project" value="EnsemblFungi"/>
</dbReference>
<dbReference type="GO" id="GO:0000724">
    <property type="term" value="P:double-strand break repair via homologous recombination"/>
    <property type="evidence" value="ECO:0007669"/>
    <property type="project" value="TreeGrafter"/>
</dbReference>
<name>A0A1D2VNA2_9ASCO</name>
<dbReference type="InterPro" id="IPR011335">
    <property type="entry name" value="Restrct_endonuc-II-like"/>
</dbReference>
<proteinExistence type="inferred from homology"/>
<evidence type="ECO:0000256" key="7">
    <source>
        <dbReference type="ARBA" id="ARBA00023125"/>
    </source>
</evidence>
<dbReference type="RefSeq" id="XP_020049408.1">
    <property type="nucleotide sequence ID" value="XM_020190281.1"/>
</dbReference>
<evidence type="ECO:0000259" key="11">
    <source>
        <dbReference type="SMART" id="SM00891"/>
    </source>
</evidence>
<dbReference type="GeneID" id="30963917"/>
<dbReference type="GO" id="GO:0000715">
    <property type="term" value="P:nucleotide-excision repair, DNA damage recognition"/>
    <property type="evidence" value="ECO:0007669"/>
    <property type="project" value="EnsemblFungi"/>
</dbReference>
<feature type="domain" description="ERCC4" evidence="11">
    <location>
        <begin position="850"/>
        <end position="930"/>
    </location>
</feature>
<dbReference type="CDD" id="cd20078">
    <property type="entry name" value="XPF_nuclease_XPF_euk"/>
    <property type="match status" value="1"/>
</dbReference>
<dbReference type="GO" id="GO:0000712">
    <property type="term" value="P:resolution of meiotic recombination intermediates"/>
    <property type="evidence" value="ECO:0007669"/>
    <property type="project" value="TreeGrafter"/>
</dbReference>
<dbReference type="GO" id="GO:0000710">
    <property type="term" value="P:meiotic mismatch repair"/>
    <property type="evidence" value="ECO:0007669"/>
    <property type="project" value="EnsemblFungi"/>
</dbReference>
<dbReference type="PANTHER" id="PTHR10150:SF0">
    <property type="entry name" value="DNA REPAIR ENDONUCLEASE XPF"/>
    <property type="match status" value="1"/>
</dbReference>
<dbReference type="AlphaFoldDB" id="A0A1D2VNA2"/>
<keyword evidence="5" id="KW-0227">DNA damage</keyword>
<dbReference type="STRING" id="1344418.A0A1D2VNA2"/>